<keyword evidence="2" id="KW-0186">Copper</keyword>
<feature type="domain" description="Superoxide dismutase copper/zinc binding" evidence="4">
    <location>
        <begin position="39"/>
        <end position="173"/>
    </location>
</feature>
<comment type="caution">
    <text evidence="5">The sequence shown here is derived from an EMBL/GenBank/DDBJ whole genome shotgun (WGS) entry which is preliminary data.</text>
</comment>
<evidence type="ECO:0000313" key="6">
    <source>
        <dbReference type="Proteomes" id="UP000294555"/>
    </source>
</evidence>
<dbReference type="InterPro" id="IPR001424">
    <property type="entry name" value="SOD_Cu_Zn_dom"/>
</dbReference>
<organism evidence="5 6">
    <name type="scientific">Sodalis ligni</name>
    <dbReference type="NCBI Taxonomy" id="2697027"/>
    <lineage>
        <taxon>Bacteria</taxon>
        <taxon>Pseudomonadati</taxon>
        <taxon>Pseudomonadota</taxon>
        <taxon>Gammaproteobacteria</taxon>
        <taxon>Enterobacterales</taxon>
        <taxon>Bruguierivoracaceae</taxon>
        <taxon>Sodalis</taxon>
    </lineage>
</organism>
<evidence type="ECO:0000259" key="4">
    <source>
        <dbReference type="Pfam" id="PF00080"/>
    </source>
</evidence>
<accession>A0A4R1N8T0</accession>
<protein>
    <recommendedName>
        <fullName evidence="2">Superoxide dismutase [Cu-Zn]</fullName>
        <ecNumber evidence="2">1.15.1.1</ecNumber>
    </recommendedName>
</protein>
<feature type="signal peptide" evidence="3">
    <location>
        <begin position="1"/>
        <end position="19"/>
    </location>
</feature>
<dbReference type="Pfam" id="PF00080">
    <property type="entry name" value="Sod_Cu"/>
    <property type="match status" value="1"/>
</dbReference>
<dbReference type="InterPro" id="IPR024134">
    <property type="entry name" value="SOD_Cu/Zn_/chaperone"/>
</dbReference>
<keyword evidence="2" id="KW-0479">Metal-binding</keyword>
<dbReference type="RefSeq" id="WP_132921957.1">
    <property type="nucleotide sequence ID" value="NZ_SJOI01000001.1"/>
</dbReference>
<dbReference type="Proteomes" id="UP000294555">
    <property type="component" value="Unassembled WGS sequence"/>
</dbReference>
<keyword evidence="3" id="KW-0732">Signal</keyword>
<dbReference type="InterPro" id="IPR018152">
    <property type="entry name" value="SOD_Cu/Zn_BS"/>
</dbReference>
<dbReference type="InterPro" id="IPR036423">
    <property type="entry name" value="SOD-like_Cu/Zn_dom_sf"/>
</dbReference>
<comment type="cofactor">
    <cofactor evidence="2">
        <name>Cu cation</name>
        <dbReference type="ChEBI" id="CHEBI:23378"/>
    </cofactor>
    <text evidence="2">Binds 1 copper ion per subunit.</text>
</comment>
<evidence type="ECO:0000256" key="3">
    <source>
        <dbReference type="SAM" id="SignalP"/>
    </source>
</evidence>
<dbReference type="NCBIfam" id="NF047632">
    <property type="entry name" value="SodCCaul"/>
    <property type="match status" value="1"/>
</dbReference>
<keyword evidence="2" id="KW-0560">Oxidoreductase</keyword>
<dbReference type="AlphaFoldDB" id="A0A4R1N8T0"/>
<gene>
    <name evidence="5" type="ORF">EZJ58_1098</name>
</gene>
<evidence type="ECO:0000256" key="2">
    <source>
        <dbReference type="RuleBase" id="RU000393"/>
    </source>
</evidence>
<evidence type="ECO:0000256" key="1">
    <source>
        <dbReference type="ARBA" id="ARBA00010457"/>
    </source>
</evidence>
<proteinExistence type="inferred from homology"/>
<comment type="similarity">
    <text evidence="1 2">Belongs to the Cu-Zn superoxide dismutase family.</text>
</comment>
<comment type="catalytic activity">
    <reaction evidence="2">
        <text>2 superoxide + 2 H(+) = H2O2 + O2</text>
        <dbReference type="Rhea" id="RHEA:20696"/>
        <dbReference type="ChEBI" id="CHEBI:15378"/>
        <dbReference type="ChEBI" id="CHEBI:15379"/>
        <dbReference type="ChEBI" id="CHEBI:16240"/>
        <dbReference type="ChEBI" id="CHEBI:18421"/>
        <dbReference type="EC" id="1.15.1.1"/>
    </reaction>
</comment>
<reference evidence="5 6" key="1">
    <citation type="submission" date="2019-02" db="EMBL/GenBank/DDBJ databases">
        <title>Investigation of anaerobic lignin degradation for improved lignocellulosic biofuels.</title>
        <authorList>
            <person name="Deangelis K."/>
        </authorList>
    </citation>
    <scope>NUCLEOTIDE SEQUENCE [LARGE SCALE GENOMIC DNA]</scope>
    <source>
        <strain evidence="5 6">159R</strain>
    </source>
</reference>
<dbReference type="PANTHER" id="PTHR10003">
    <property type="entry name" value="SUPEROXIDE DISMUTASE CU-ZN -RELATED"/>
    <property type="match status" value="1"/>
</dbReference>
<dbReference type="Gene3D" id="2.60.40.200">
    <property type="entry name" value="Superoxide dismutase, copper/zinc binding domain"/>
    <property type="match status" value="1"/>
</dbReference>
<keyword evidence="2" id="KW-0862">Zinc</keyword>
<evidence type="ECO:0000313" key="5">
    <source>
        <dbReference type="EMBL" id="TCL03057.1"/>
    </source>
</evidence>
<keyword evidence="6" id="KW-1185">Reference proteome</keyword>
<dbReference type="SUPFAM" id="SSF49329">
    <property type="entry name" value="Cu,Zn superoxide dismutase-like"/>
    <property type="match status" value="1"/>
</dbReference>
<comment type="function">
    <text evidence="2">Destroys radicals which are normally produced within the cells and which are toxic to biological systems.</text>
</comment>
<dbReference type="GO" id="GO:0004784">
    <property type="term" value="F:superoxide dismutase activity"/>
    <property type="evidence" value="ECO:0007669"/>
    <property type="project" value="UniProtKB-EC"/>
</dbReference>
<dbReference type="EMBL" id="SJOI01000001">
    <property type="protein sequence ID" value="TCL03057.1"/>
    <property type="molecule type" value="Genomic_DNA"/>
</dbReference>
<dbReference type="EC" id="1.15.1.1" evidence="2"/>
<dbReference type="PROSITE" id="PS00332">
    <property type="entry name" value="SOD_CU_ZN_2"/>
    <property type="match status" value="1"/>
</dbReference>
<sequence>MGRIIIFMLSVLFAGPLWAQPNPVVHTGTLMGRDGKSLGKITVTEAPKGVILRIEATGISPGWHGVHFHEKGSCSAKDKFNDAGSHVHSEMPVVHGILNGNANDAGDLPNVFVGADGKLTVELYSTLVAVSPGNGRPALLDQDGSSLIIHGKPDDYESQPIGGAGERIACAVIQ</sequence>
<dbReference type="OrthoDB" id="5431326at2"/>
<feature type="chain" id="PRO_5020615176" description="Superoxide dismutase [Cu-Zn]" evidence="3">
    <location>
        <begin position="20"/>
        <end position="174"/>
    </location>
</feature>
<name>A0A4R1N8T0_9GAMM</name>
<comment type="cofactor">
    <cofactor evidence="2">
        <name>Zn(2+)</name>
        <dbReference type="ChEBI" id="CHEBI:29105"/>
    </cofactor>
    <text evidence="2">Binds 1 zinc ion per subunit.</text>
</comment>
<dbReference type="GO" id="GO:0005507">
    <property type="term" value="F:copper ion binding"/>
    <property type="evidence" value="ECO:0007669"/>
    <property type="project" value="InterPro"/>
</dbReference>